<evidence type="ECO:0000256" key="1">
    <source>
        <dbReference type="SAM" id="MobiDB-lite"/>
    </source>
</evidence>
<comment type="caution">
    <text evidence="2">The sequence shown here is derived from an EMBL/GenBank/DDBJ whole genome shotgun (WGS) entry which is preliminary data.</text>
</comment>
<keyword evidence="3" id="KW-1185">Reference proteome</keyword>
<proteinExistence type="predicted"/>
<evidence type="ECO:0000313" key="2">
    <source>
        <dbReference type="EMBL" id="KAK0966375.1"/>
    </source>
</evidence>
<feature type="compositionally biased region" description="Polar residues" evidence="1">
    <location>
        <begin position="130"/>
        <end position="152"/>
    </location>
</feature>
<reference evidence="2" key="1">
    <citation type="submission" date="2023-06" db="EMBL/GenBank/DDBJ databases">
        <title>Black Yeasts Isolated from many extreme environments.</title>
        <authorList>
            <person name="Coleine C."/>
            <person name="Stajich J.E."/>
            <person name="Selbmann L."/>
        </authorList>
    </citation>
    <scope>NUCLEOTIDE SEQUENCE</scope>
    <source>
        <strain evidence="2">CCFEE 5200</strain>
    </source>
</reference>
<protein>
    <submittedName>
        <fullName evidence="2">Uncharacterized protein</fullName>
    </submittedName>
</protein>
<dbReference type="AlphaFoldDB" id="A0AAN6K651"/>
<dbReference type="Proteomes" id="UP001175353">
    <property type="component" value="Unassembled WGS sequence"/>
</dbReference>
<organism evidence="2 3">
    <name type="scientific">Friedmanniomyces endolithicus</name>
    <dbReference type="NCBI Taxonomy" id="329885"/>
    <lineage>
        <taxon>Eukaryota</taxon>
        <taxon>Fungi</taxon>
        <taxon>Dikarya</taxon>
        <taxon>Ascomycota</taxon>
        <taxon>Pezizomycotina</taxon>
        <taxon>Dothideomycetes</taxon>
        <taxon>Dothideomycetidae</taxon>
        <taxon>Mycosphaerellales</taxon>
        <taxon>Teratosphaeriaceae</taxon>
        <taxon>Friedmanniomyces</taxon>
    </lineage>
</organism>
<gene>
    <name evidence="2" type="ORF">LTR91_017586</name>
</gene>
<sequence>MPLHEEHERTIEANAEMEQNRQAWAKGLATGAIRFYRRGWRDFEDDERGHENVRPGAETSPDERQAVFVDDGQRLQATGGAEAWRSRESGGATTTMSADRPHARSIDGREDEPEAAGLGGERETEPATVSGVQTGTLAASESGTGSQLSHDH</sequence>
<feature type="compositionally biased region" description="Basic and acidic residues" evidence="1">
    <location>
        <begin position="43"/>
        <end position="53"/>
    </location>
</feature>
<accession>A0AAN6K651</accession>
<dbReference type="EMBL" id="JAUJLE010000231">
    <property type="protein sequence ID" value="KAK0966375.1"/>
    <property type="molecule type" value="Genomic_DNA"/>
</dbReference>
<evidence type="ECO:0000313" key="3">
    <source>
        <dbReference type="Proteomes" id="UP001175353"/>
    </source>
</evidence>
<name>A0AAN6K651_9PEZI</name>
<feature type="compositionally biased region" description="Basic and acidic residues" evidence="1">
    <location>
        <begin position="99"/>
        <end position="108"/>
    </location>
</feature>
<feature type="region of interest" description="Disordered" evidence="1">
    <location>
        <begin position="43"/>
        <end position="152"/>
    </location>
</feature>